<dbReference type="EMBL" id="BDOQ01000006">
    <property type="protein sequence ID" value="GBG14082.1"/>
    <property type="molecule type" value="Genomic_DNA"/>
</dbReference>
<sequence length="289" mass="32527">MKAHKIQLVAALMLASAAAPVMADEVEEFLGNGAPGLPTQTEDPGVFRVCAPKDNLPFSNEAGQGYENKIAEVLAKDLGKKLQYFFWYDRQGFYRNSLNAHRCDVVIGTASDVDMTLNSKPYYRSGYAFVYKKSSGYNIKDYDSPDLRKAKIGVIMESPPTRPLFDKGLLDNSRPYRIQRDLNLPPSFLIDDLVKGDIDVAIVWGPIAGYFAKQAKEELVVNLAPEYEAENPHGKEYWNISVGVRKKEKDRIAMINEALERHKDEINKILDDYGIPHVPVVETKKEANR</sequence>
<dbReference type="InterPro" id="IPR001638">
    <property type="entry name" value="Solute-binding_3/MltF_N"/>
</dbReference>
<comment type="caution">
    <text evidence="5">The sequence shown here is derived from an EMBL/GenBank/DDBJ whole genome shotgun (WGS) entry which is preliminary data.</text>
</comment>
<evidence type="ECO:0000256" key="3">
    <source>
        <dbReference type="SAM" id="SignalP"/>
    </source>
</evidence>
<dbReference type="SMART" id="SM00062">
    <property type="entry name" value="PBPb"/>
    <property type="match status" value="1"/>
</dbReference>
<evidence type="ECO:0000256" key="2">
    <source>
        <dbReference type="SAM" id="Coils"/>
    </source>
</evidence>
<dbReference type="SUPFAM" id="SSF53850">
    <property type="entry name" value="Periplasmic binding protein-like II"/>
    <property type="match status" value="1"/>
</dbReference>
<dbReference type="AlphaFoldDB" id="A0A2R5F771"/>
<dbReference type="PANTHER" id="PTHR35936">
    <property type="entry name" value="MEMBRANE-BOUND LYTIC MUREIN TRANSGLYCOSYLASE F"/>
    <property type="match status" value="1"/>
</dbReference>
<dbReference type="RefSeq" id="WP_227871422.1">
    <property type="nucleotide sequence ID" value="NZ_BDOQ01000006.1"/>
</dbReference>
<feature type="chain" id="PRO_5015355288" evidence="3">
    <location>
        <begin position="24"/>
        <end position="289"/>
    </location>
</feature>
<dbReference type="Pfam" id="PF00497">
    <property type="entry name" value="SBP_bac_3"/>
    <property type="match status" value="1"/>
</dbReference>
<reference evidence="5 6" key="1">
    <citation type="journal article" date="2018" name="Environ. Microbiol.">
        <title>Isolation and genomic characterization of Novimethylophilus kurashikiensis gen. nov. sp. nov., a new lanthanide-dependent methylotrophic species of Methylophilaceae.</title>
        <authorList>
            <person name="Lv H."/>
            <person name="Sahin N."/>
            <person name="Tani A."/>
        </authorList>
    </citation>
    <scope>NUCLEOTIDE SEQUENCE [LARGE SCALE GENOMIC DNA]</scope>
    <source>
        <strain evidence="5 6">La2-4</strain>
    </source>
</reference>
<name>A0A2R5F771_9PROT</name>
<gene>
    <name evidence="5" type="ORF">NMK_1642</name>
</gene>
<feature type="signal peptide" evidence="3">
    <location>
        <begin position="1"/>
        <end position="23"/>
    </location>
</feature>
<dbReference type="Proteomes" id="UP000245081">
    <property type="component" value="Unassembled WGS sequence"/>
</dbReference>
<dbReference type="NCBIfam" id="TIGR03871">
    <property type="entry name" value="ABC_peri_MoxJ_2"/>
    <property type="match status" value="1"/>
</dbReference>
<protein>
    <submittedName>
        <fullName evidence="5">ABC transporter substrate-binding protein</fullName>
    </submittedName>
</protein>
<proteinExistence type="predicted"/>
<evidence type="ECO:0000313" key="5">
    <source>
        <dbReference type="EMBL" id="GBG14082.1"/>
    </source>
</evidence>
<keyword evidence="2" id="KW-0175">Coiled coil</keyword>
<accession>A0A2R5F771</accession>
<feature type="coiled-coil region" evidence="2">
    <location>
        <begin position="245"/>
        <end position="272"/>
    </location>
</feature>
<organism evidence="5 6">
    <name type="scientific">Novimethylophilus kurashikiensis</name>
    <dbReference type="NCBI Taxonomy" id="1825523"/>
    <lineage>
        <taxon>Bacteria</taxon>
        <taxon>Pseudomonadati</taxon>
        <taxon>Pseudomonadota</taxon>
        <taxon>Betaproteobacteria</taxon>
        <taxon>Nitrosomonadales</taxon>
        <taxon>Methylophilaceae</taxon>
        <taxon>Novimethylophilus</taxon>
    </lineage>
</organism>
<keyword evidence="1 3" id="KW-0732">Signal</keyword>
<evidence type="ECO:0000313" key="6">
    <source>
        <dbReference type="Proteomes" id="UP000245081"/>
    </source>
</evidence>
<evidence type="ECO:0000259" key="4">
    <source>
        <dbReference type="SMART" id="SM00062"/>
    </source>
</evidence>
<dbReference type="Gene3D" id="3.40.190.10">
    <property type="entry name" value="Periplasmic binding protein-like II"/>
    <property type="match status" value="2"/>
</dbReference>
<feature type="domain" description="Solute-binding protein family 3/N-terminal" evidence="4">
    <location>
        <begin position="46"/>
        <end position="276"/>
    </location>
</feature>
<dbReference type="PANTHER" id="PTHR35936:SF17">
    <property type="entry name" value="ARGININE-BINDING EXTRACELLULAR PROTEIN ARTP"/>
    <property type="match status" value="1"/>
</dbReference>
<keyword evidence="6" id="KW-1185">Reference proteome</keyword>
<dbReference type="InterPro" id="IPR022448">
    <property type="entry name" value="Quinoprotein_dehydrogenase"/>
</dbReference>
<evidence type="ECO:0000256" key="1">
    <source>
        <dbReference type="ARBA" id="ARBA00022729"/>
    </source>
</evidence>